<keyword evidence="3" id="KW-1185">Reference proteome</keyword>
<name>A0A502FI71_9SPHN</name>
<dbReference type="Gene3D" id="2.40.10.10">
    <property type="entry name" value="Trypsin-like serine proteases"/>
    <property type="match status" value="2"/>
</dbReference>
<dbReference type="AlphaFoldDB" id="A0A502FI71"/>
<dbReference type="InterPro" id="IPR043504">
    <property type="entry name" value="Peptidase_S1_PA_chymotrypsin"/>
</dbReference>
<reference evidence="2 3" key="1">
    <citation type="journal article" date="2019" name="Environ. Microbiol.">
        <title>Species interactions and distinct microbial communities in high Arctic permafrost affected cryosols are associated with the CH4 and CO2 gas fluxes.</title>
        <authorList>
            <person name="Altshuler I."/>
            <person name="Hamel J."/>
            <person name="Turney S."/>
            <person name="Magnuson E."/>
            <person name="Levesque R."/>
            <person name="Greer C."/>
            <person name="Whyte L.G."/>
        </authorList>
    </citation>
    <scope>NUCLEOTIDE SEQUENCE [LARGE SCALE GENOMIC DNA]</scope>
    <source>
        <strain evidence="2 3">E6.1</strain>
    </source>
</reference>
<keyword evidence="1" id="KW-0732">Signal</keyword>
<evidence type="ECO:0000313" key="2">
    <source>
        <dbReference type="EMBL" id="TPG49069.1"/>
    </source>
</evidence>
<evidence type="ECO:0008006" key="4">
    <source>
        <dbReference type="Google" id="ProtNLM"/>
    </source>
</evidence>
<dbReference type="SUPFAM" id="SSF50494">
    <property type="entry name" value="Trypsin-like serine proteases"/>
    <property type="match status" value="1"/>
</dbReference>
<dbReference type="InterPro" id="IPR009003">
    <property type="entry name" value="Peptidase_S1_PA"/>
</dbReference>
<evidence type="ECO:0000313" key="3">
    <source>
        <dbReference type="Proteomes" id="UP000319931"/>
    </source>
</evidence>
<dbReference type="EMBL" id="RCZC01000008">
    <property type="protein sequence ID" value="TPG49069.1"/>
    <property type="molecule type" value="Genomic_DNA"/>
</dbReference>
<proteinExistence type="predicted"/>
<accession>A0A502FI71</accession>
<dbReference type="CDD" id="cd21112">
    <property type="entry name" value="alphaLP-like"/>
    <property type="match status" value="1"/>
</dbReference>
<gene>
    <name evidence="2" type="ORF">EAH76_19810</name>
</gene>
<feature type="chain" id="PRO_5021266589" description="Peptidase S1 domain-containing protein" evidence="1">
    <location>
        <begin position="20"/>
        <end position="439"/>
    </location>
</feature>
<comment type="caution">
    <text evidence="2">The sequence shown here is derived from an EMBL/GenBank/DDBJ whole genome shotgun (WGS) entry which is preliminary data.</text>
</comment>
<dbReference type="Proteomes" id="UP000319931">
    <property type="component" value="Unassembled WGS sequence"/>
</dbReference>
<organism evidence="2 3">
    <name type="scientific">Sphingomonas glacialis</name>
    <dbReference type="NCBI Taxonomy" id="658225"/>
    <lineage>
        <taxon>Bacteria</taxon>
        <taxon>Pseudomonadati</taxon>
        <taxon>Pseudomonadota</taxon>
        <taxon>Alphaproteobacteria</taxon>
        <taxon>Sphingomonadales</taxon>
        <taxon>Sphingomonadaceae</taxon>
        <taxon>Sphingomonas</taxon>
    </lineage>
</organism>
<dbReference type="OrthoDB" id="8781117at2"/>
<protein>
    <recommendedName>
        <fullName evidence="4">Peptidase S1 domain-containing protein</fullName>
    </recommendedName>
</protein>
<feature type="signal peptide" evidence="1">
    <location>
        <begin position="1"/>
        <end position="19"/>
    </location>
</feature>
<sequence>MRYLLLATAFLLFPTSASAQSAAPFPPMHIAQPPLVVPAAPLLIDPHTTLPPLVTLPILETPAAARAEDAAEYAKLFAVPLREAIARLAVQDASVPVTDRIAEQYRDRLAGIAIEHRPAYRIVVNLTGTALVAPEQVSTGGITVPIVFRPGAAVTRERVIWAMTNHQAAIRAALRTPPGMGLDPHSGALVVTIGSTDAAEGAASLEQRLAAIAGVPVKVRALNQKDVNLSPEGGARVEGLNPADNRRYVCTTGFNITDGTRSAVTTAAHCVDNLDYRGARGTIEPLSFVGQWGWGYRDVQINASLGPLPPTFYADAARSRLRPVTGSRGRASTRAGDFVCHRGERTGYSCALVQLTDFAPAGDLCGGPCLPTWVTVSGPTCKGGDSGSPVFSGTTALGILKGASYRGDGSCAFYFYMSLDYLPEGWSLLQAMPGVVPTG</sequence>
<evidence type="ECO:0000256" key="1">
    <source>
        <dbReference type="SAM" id="SignalP"/>
    </source>
</evidence>